<feature type="compositionally biased region" description="Polar residues" evidence="1">
    <location>
        <begin position="1"/>
        <end position="13"/>
    </location>
</feature>
<reference evidence="2" key="1">
    <citation type="submission" date="2015-12" db="EMBL/GenBank/DDBJ databases">
        <title>Update maize B73 reference genome by single molecule sequencing technologies.</title>
        <authorList>
            <consortium name="Maize Genome Sequencing Project"/>
            <person name="Ware D."/>
        </authorList>
    </citation>
    <scope>NUCLEOTIDE SEQUENCE</scope>
    <source>
        <tissue evidence="2">Seedling</tissue>
    </source>
</reference>
<name>A0A1D6P998_MAIZE</name>
<feature type="compositionally biased region" description="Pro residues" evidence="1">
    <location>
        <begin position="26"/>
        <end position="35"/>
    </location>
</feature>
<gene>
    <name evidence="2" type="ORF">ZEAMMB73_Zm00001d047416</name>
</gene>
<protein>
    <submittedName>
        <fullName evidence="2">Uncharacterized protein</fullName>
    </submittedName>
</protein>
<dbReference type="InParanoid" id="A0A1D6P998"/>
<accession>A0A1D6P998</accession>
<organism evidence="2">
    <name type="scientific">Zea mays</name>
    <name type="common">Maize</name>
    <dbReference type="NCBI Taxonomy" id="4577"/>
    <lineage>
        <taxon>Eukaryota</taxon>
        <taxon>Viridiplantae</taxon>
        <taxon>Streptophyta</taxon>
        <taxon>Embryophyta</taxon>
        <taxon>Tracheophyta</taxon>
        <taxon>Spermatophyta</taxon>
        <taxon>Magnoliopsida</taxon>
        <taxon>Liliopsida</taxon>
        <taxon>Poales</taxon>
        <taxon>Poaceae</taxon>
        <taxon>PACMAD clade</taxon>
        <taxon>Panicoideae</taxon>
        <taxon>Andropogonodae</taxon>
        <taxon>Andropogoneae</taxon>
        <taxon>Tripsacinae</taxon>
        <taxon>Zea</taxon>
    </lineage>
</organism>
<evidence type="ECO:0000256" key="1">
    <source>
        <dbReference type="SAM" id="MobiDB-lite"/>
    </source>
</evidence>
<sequence length="106" mass="11547">MSTSHSQTHSWGETRTPESEIVDNDPPFPNPPAPAPAMMVPKKEWVDDGSDRTSDLFVDLSYDDIQGMYSGLDMLPPAGEDFYSSLFVSPRVRGNQPTGTAGLGPF</sequence>
<dbReference type="OrthoDB" id="10521004at2759"/>
<dbReference type="STRING" id="4577.A0A1D6P998"/>
<dbReference type="EMBL" id="CM000785">
    <property type="protein sequence ID" value="AQL06370.1"/>
    <property type="molecule type" value="Genomic_DNA"/>
</dbReference>
<proteinExistence type="predicted"/>
<dbReference type="KEGG" id="zma:103640302"/>
<feature type="region of interest" description="Disordered" evidence="1">
    <location>
        <begin position="1"/>
        <end position="38"/>
    </location>
</feature>
<dbReference type="ExpressionAtlas" id="A0A1D6P998">
    <property type="expression patterns" value="baseline and differential"/>
</dbReference>
<evidence type="ECO:0000313" key="2">
    <source>
        <dbReference type="EMBL" id="AQL06370.1"/>
    </source>
</evidence>
<dbReference type="AlphaFoldDB" id="A0A1D6P998"/>